<name>A0A917BEG3_9MICO</name>
<keyword evidence="1" id="KW-0812">Transmembrane</keyword>
<protein>
    <recommendedName>
        <fullName evidence="4">DUF1345 domain-containing protein</fullName>
    </recommendedName>
</protein>
<dbReference type="RefSeq" id="WP_229715504.1">
    <property type="nucleotide sequence ID" value="NZ_BMGP01000007.1"/>
</dbReference>
<keyword evidence="1" id="KW-1133">Transmembrane helix</keyword>
<gene>
    <name evidence="2" type="ORF">GCM10011399_34860</name>
</gene>
<keyword evidence="1" id="KW-0472">Membrane</keyword>
<sequence>MSTTTAKLPLMHRSVTRAVIMLLVGLVAGLIAGITYDWADAAVVGWICAALVYDIWTWSRTHNKNAADTQKHATREDPSRATAELLLLLASLGSIAAVVVVILGSSDEHGVDKFGAGALGVLSLTLSWVLVHTLFTLRYASIYYRDTPGGIDFNQKENPRYSDFAYLAFTIGMTYQVSDTTFQTSAFRSQALRHALLSYLFGAVILASAINLVAGLASN</sequence>
<evidence type="ECO:0008006" key="4">
    <source>
        <dbReference type="Google" id="ProtNLM"/>
    </source>
</evidence>
<feature type="transmembrane region" description="Helical" evidence="1">
    <location>
        <begin position="85"/>
        <end position="104"/>
    </location>
</feature>
<evidence type="ECO:0000313" key="3">
    <source>
        <dbReference type="Proteomes" id="UP000598775"/>
    </source>
</evidence>
<dbReference type="Pfam" id="PF07077">
    <property type="entry name" value="DUF1345"/>
    <property type="match status" value="1"/>
</dbReference>
<evidence type="ECO:0000313" key="2">
    <source>
        <dbReference type="EMBL" id="GGF39015.1"/>
    </source>
</evidence>
<comment type="caution">
    <text evidence="2">The sequence shown here is derived from an EMBL/GenBank/DDBJ whole genome shotgun (WGS) entry which is preliminary data.</text>
</comment>
<dbReference type="InterPro" id="IPR009781">
    <property type="entry name" value="DUF1345"/>
</dbReference>
<feature type="transmembrane region" description="Helical" evidence="1">
    <location>
        <begin position="196"/>
        <end position="217"/>
    </location>
</feature>
<accession>A0A917BEG3</accession>
<dbReference type="AlphaFoldDB" id="A0A917BEG3"/>
<dbReference type="Proteomes" id="UP000598775">
    <property type="component" value="Unassembled WGS sequence"/>
</dbReference>
<organism evidence="2 3">
    <name type="scientific">Subtercola lobariae</name>
    <dbReference type="NCBI Taxonomy" id="1588641"/>
    <lineage>
        <taxon>Bacteria</taxon>
        <taxon>Bacillati</taxon>
        <taxon>Actinomycetota</taxon>
        <taxon>Actinomycetes</taxon>
        <taxon>Micrococcales</taxon>
        <taxon>Microbacteriaceae</taxon>
        <taxon>Subtercola</taxon>
    </lineage>
</organism>
<dbReference type="EMBL" id="BMGP01000007">
    <property type="protein sequence ID" value="GGF39015.1"/>
    <property type="molecule type" value="Genomic_DNA"/>
</dbReference>
<keyword evidence="3" id="KW-1185">Reference proteome</keyword>
<proteinExistence type="predicted"/>
<feature type="transmembrane region" description="Helical" evidence="1">
    <location>
        <begin position="38"/>
        <end position="56"/>
    </location>
</feature>
<feature type="transmembrane region" description="Helical" evidence="1">
    <location>
        <begin position="116"/>
        <end position="135"/>
    </location>
</feature>
<feature type="transmembrane region" description="Helical" evidence="1">
    <location>
        <begin position="15"/>
        <end position="32"/>
    </location>
</feature>
<evidence type="ECO:0000256" key="1">
    <source>
        <dbReference type="SAM" id="Phobius"/>
    </source>
</evidence>
<reference evidence="2 3" key="1">
    <citation type="journal article" date="2014" name="Int. J. Syst. Evol. Microbiol.">
        <title>Complete genome sequence of Corynebacterium casei LMG S-19264T (=DSM 44701T), isolated from a smear-ripened cheese.</title>
        <authorList>
            <consortium name="US DOE Joint Genome Institute (JGI-PGF)"/>
            <person name="Walter F."/>
            <person name="Albersmeier A."/>
            <person name="Kalinowski J."/>
            <person name="Ruckert C."/>
        </authorList>
    </citation>
    <scope>NUCLEOTIDE SEQUENCE [LARGE SCALE GENOMIC DNA]</scope>
    <source>
        <strain evidence="2 3">CGMCC 1.12976</strain>
    </source>
</reference>